<evidence type="ECO:0000256" key="4">
    <source>
        <dbReference type="ARBA" id="ARBA00023125"/>
    </source>
</evidence>
<reference evidence="13" key="2">
    <citation type="submission" date="2023-08" db="EMBL/GenBank/DDBJ databases">
        <title>Complete Genome Sequences of butyrate producing Anaerostipes hadrus strains BA1 and GIF7 isolated from the terminal ileum of a healthy lean male.</title>
        <authorList>
            <person name="Low A."/>
            <person name="Sheludchenko M."/>
            <person name="Cheng H.E."/>
            <person name="Koh X.Q."/>
            <person name="Lee J."/>
        </authorList>
    </citation>
    <scope>NUCLEOTIDE SEQUENCE</scope>
    <source>
        <strain evidence="13">BA1</strain>
    </source>
</reference>
<evidence type="ECO:0000313" key="12">
    <source>
        <dbReference type="EMBL" id="CUO94084.1"/>
    </source>
</evidence>
<dbReference type="EMBL" id="CP132968">
    <property type="protein sequence ID" value="WMD17173.1"/>
    <property type="molecule type" value="Genomic_DNA"/>
</dbReference>
<dbReference type="InterPro" id="IPR055166">
    <property type="entry name" value="Transc_reg_Sar_Rot_HTH"/>
</dbReference>
<sequence length="140" mass="16100">MNDVSALFEIFPICQKFLLNTIDIPSMDLTKTQILILFALSGGRSLNMSQLSSYLASSKEQATRAVSPLVKDEYVTRFRSDENRKMVYVKLTEKGNQLILQEKALVKEYLSKRFESLSKEDQELFHQSLSNILTILKKME</sequence>
<protein>
    <recommendedName>
        <fullName evidence="6">HTH-type transcriptional regulator MgrA</fullName>
    </recommendedName>
    <alternativeName>
        <fullName evidence="8">HTH-type transcriptional regulator SarZ</fullName>
    </alternativeName>
    <alternativeName>
        <fullName evidence="9">Staphylococcal accessory regulator Z</fullName>
    </alternativeName>
</protein>
<evidence type="ECO:0000256" key="5">
    <source>
        <dbReference type="ARBA" id="ARBA00023163"/>
    </source>
</evidence>
<evidence type="ECO:0000313" key="15">
    <source>
        <dbReference type="Proteomes" id="UP000095564"/>
    </source>
</evidence>
<dbReference type="Proteomes" id="UP001243496">
    <property type="component" value="Chromosome"/>
</dbReference>
<dbReference type="PANTHER" id="PTHR42756">
    <property type="entry name" value="TRANSCRIPTIONAL REGULATOR, MARR"/>
    <property type="match status" value="1"/>
</dbReference>
<dbReference type="InterPro" id="IPR036388">
    <property type="entry name" value="WH-like_DNA-bd_sf"/>
</dbReference>
<evidence type="ECO:0000256" key="2">
    <source>
        <dbReference type="ARBA" id="ARBA00023015"/>
    </source>
</evidence>
<evidence type="ECO:0000256" key="9">
    <source>
        <dbReference type="ARBA" id="ARBA00047207"/>
    </source>
</evidence>
<dbReference type="SUPFAM" id="SSF46785">
    <property type="entry name" value="Winged helix' DNA-binding domain"/>
    <property type="match status" value="1"/>
</dbReference>
<dbReference type="InterPro" id="IPR023187">
    <property type="entry name" value="Tscrpt_reg_MarR-type_CS"/>
</dbReference>
<reference evidence="14 15" key="1">
    <citation type="submission" date="2015-09" db="EMBL/GenBank/DDBJ databases">
        <authorList>
            <consortium name="Pathogen Informatics"/>
        </authorList>
    </citation>
    <scope>NUCLEOTIDE SEQUENCE [LARGE SCALE GENOMIC DNA]</scope>
    <source>
        <strain evidence="12 15">2789STDY5834908</strain>
        <strain evidence="11 14">2789STDY5834959</strain>
    </source>
</reference>
<dbReference type="AlphaFoldDB" id="A0A173R9R7"/>
<dbReference type="GO" id="GO:0003677">
    <property type="term" value="F:DNA binding"/>
    <property type="evidence" value="ECO:0007669"/>
    <property type="project" value="UniProtKB-KW"/>
</dbReference>
<evidence type="ECO:0000259" key="10">
    <source>
        <dbReference type="PROSITE" id="PS50995"/>
    </source>
</evidence>
<dbReference type="GO" id="GO:0003700">
    <property type="term" value="F:DNA-binding transcription factor activity"/>
    <property type="evidence" value="ECO:0007669"/>
    <property type="project" value="InterPro"/>
</dbReference>
<dbReference type="GeneID" id="92740425"/>
<evidence type="ECO:0000256" key="8">
    <source>
        <dbReference type="ARBA" id="ARBA00047188"/>
    </source>
</evidence>
<organism evidence="11 14">
    <name type="scientific">Anaerostipes hadrus</name>
    <dbReference type="NCBI Taxonomy" id="649756"/>
    <lineage>
        <taxon>Bacteria</taxon>
        <taxon>Bacillati</taxon>
        <taxon>Bacillota</taxon>
        <taxon>Clostridia</taxon>
        <taxon>Lachnospirales</taxon>
        <taxon>Lachnospiraceae</taxon>
        <taxon>Anaerostipes</taxon>
    </lineage>
</organism>
<evidence type="ECO:0000256" key="6">
    <source>
        <dbReference type="ARBA" id="ARBA00040307"/>
    </source>
</evidence>
<comment type="subcellular location">
    <subcellularLocation>
        <location evidence="1">Cytoplasm</location>
    </subcellularLocation>
</comment>
<dbReference type="EMBL" id="CYXY01000002">
    <property type="protein sequence ID" value="CUM74359.1"/>
    <property type="molecule type" value="Genomic_DNA"/>
</dbReference>
<name>A0A173R9R7_ANAHA</name>
<dbReference type="Gene3D" id="1.10.10.10">
    <property type="entry name" value="Winged helix-like DNA-binding domain superfamily/Winged helix DNA-binding domain"/>
    <property type="match status" value="1"/>
</dbReference>
<keyword evidence="2" id="KW-0805">Transcription regulation</keyword>
<evidence type="ECO:0000256" key="7">
    <source>
        <dbReference type="ARBA" id="ARBA00046337"/>
    </source>
</evidence>
<evidence type="ECO:0000256" key="1">
    <source>
        <dbReference type="ARBA" id="ARBA00004496"/>
    </source>
</evidence>
<evidence type="ECO:0000313" key="14">
    <source>
        <dbReference type="Proteomes" id="UP000095553"/>
    </source>
</evidence>
<gene>
    <name evidence="12" type="ORF">ERS852520_00249</name>
    <name evidence="11" type="ORF">ERS852571_00317</name>
    <name evidence="13" type="ORF">RBI15_03430</name>
</gene>
<dbReference type="Proteomes" id="UP000095564">
    <property type="component" value="Unassembled WGS sequence"/>
</dbReference>
<keyword evidence="3" id="KW-0843">Virulence</keyword>
<keyword evidence="5" id="KW-0804">Transcription</keyword>
<proteinExistence type="inferred from homology"/>
<evidence type="ECO:0000313" key="13">
    <source>
        <dbReference type="EMBL" id="WMD17173.1"/>
    </source>
</evidence>
<dbReference type="InterPro" id="IPR000835">
    <property type="entry name" value="HTH_MarR-typ"/>
</dbReference>
<dbReference type="Pfam" id="PF22381">
    <property type="entry name" value="Staph_reg_Sar_Rot"/>
    <property type="match status" value="1"/>
</dbReference>
<comment type="similarity">
    <text evidence="7">Belongs to the SarZ family.</text>
</comment>
<dbReference type="InterPro" id="IPR036390">
    <property type="entry name" value="WH_DNA-bd_sf"/>
</dbReference>
<feature type="domain" description="HTH marR-type" evidence="10">
    <location>
        <begin position="1"/>
        <end position="140"/>
    </location>
</feature>
<accession>A0A173R9R7</accession>
<evidence type="ECO:0000256" key="3">
    <source>
        <dbReference type="ARBA" id="ARBA00023026"/>
    </source>
</evidence>
<dbReference type="Proteomes" id="UP000095553">
    <property type="component" value="Unassembled WGS sequence"/>
</dbReference>
<keyword evidence="4" id="KW-0238">DNA-binding</keyword>
<evidence type="ECO:0000313" key="11">
    <source>
        <dbReference type="EMBL" id="CUM74359.1"/>
    </source>
</evidence>
<dbReference type="PANTHER" id="PTHR42756:SF1">
    <property type="entry name" value="TRANSCRIPTIONAL REPRESSOR OF EMRAB OPERON"/>
    <property type="match status" value="1"/>
</dbReference>
<dbReference type="GO" id="GO:0005737">
    <property type="term" value="C:cytoplasm"/>
    <property type="evidence" value="ECO:0007669"/>
    <property type="project" value="UniProtKB-SubCell"/>
</dbReference>
<dbReference type="SMART" id="SM00347">
    <property type="entry name" value="HTH_MARR"/>
    <property type="match status" value="1"/>
</dbReference>
<dbReference type="PROSITE" id="PS01117">
    <property type="entry name" value="HTH_MARR_1"/>
    <property type="match status" value="1"/>
</dbReference>
<dbReference type="EMBL" id="CZAU01000001">
    <property type="protein sequence ID" value="CUO94084.1"/>
    <property type="molecule type" value="Genomic_DNA"/>
</dbReference>
<dbReference type="PROSITE" id="PS50995">
    <property type="entry name" value="HTH_MARR_2"/>
    <property type="match status" value="1"/>
</dbReference>
<dbReference type="PRINTS" id="PR00598">
    <property type="entry name" value="HTHMARR"/>
</dbReference>
<dbReference type="RefSeq" id="WP_022091496.1">
    <property type="nucleotide sequence ID" value="NC_021016.1"/>
</dbReference>